<feature type="transmembrane region" description="Helical" evidence="6">
    <location>
        <begin position="227"/>
        <end position="250"/>
    </location>
</feature>
<dbReference type="InterPro" id="IPR011701">
    <property type="entry name" value="MFS"/>
</dbReference>
<evidence type="ECO:0000256" key="4">
    <source>
        <dbReference type="ARBA" id="ARBA00022989"/>
    </source>
</evidence>
<dbReference type="InterPro" id="IPR036259">
    <property type="entry name" value="MFS_trans_sf"/>
</dbReference>
<comment type="subcellular location">
    <subcellularLocation>
        <location evidence="1">Cell membrane</location>
        <topology evidence="1">Multi-pass membrane protein</topology>
    </subcellularLocation>
</comment>
<dbReference type="EMBL" id="CP109441">
    <property type="protein sequence ID" value="WUV47990.1"/>
    <property type="molecule type" value="Genomic_DNA"/>
</dbReference>
<evidence type="ECO:0000256" key="2">
    <source>
        <dbReference type="ARBA" id="ARBA00022475"/>
    </source>
</evidence>
<dbReference type="PROSITE" id="PS50850">
    <property type="entry name" value="MFS"/>
    <property type="match status" value="1"/>
</dbReference>
<keyword evidence="3 6" id="KW-0812">Transmembrane</keyword>
<feature type="transmembrane region" description="Helical" evidence="6">
    <location>
        <begin position="382"/>
        <end position="402"/>
    </location>
</feature>
<evidence type="ECO:0000256" key="3">
    <source>
        <dbReference type="ARBA" id="ARBA00022692"/>
    </source>
</evidence>
<feature type="transmembrane region" description="Helical" evidence="6">
    <location>
        <begin position="172"/>
        <end position="191"/>
    </location>
</feature>
<dbReference type="PANTHER" id="PTHR23513">
    <property type="entry name" value="INTEGRAL MEMBRANE EFFLUX PROTEIN-RELATED"/>
    <property type="match status" value="1"/>
</dbReference>
<feature type="domain" description="Major facilitator superfamily (MFS) profile" evidence="7">
    <location>
        <begin position="224"/>
        <end position="426"/>
    </location>
</feature>
<keyword evidence="5 6" id="KW-0472">Membrane</keyword>
<dbReference type="Pfam" id="PF07690">
    <property type="entry name" value="MFS_1"/>
    <property type="match status" value="1"/>
</dbReference>
<reference evidence="8" key="1">
    <citation type="submission" date="2022-10" db="EMBL/GenBank/DDBJ databases">
        <title>The complete genomes of actinobacterial strains from the NBC collection.</title>
        <authorList>
            <person name="Joergensen T.S."/>
            <person name="Alvarez Arevalo M."/>
            <person name="Sterndorff E.B."/>
            <person name="Faurdal D."/>
            <person name="Vuksanovic O."/>
            <person name="Mourched A.-S."/>
            <person name="Charusanti P."/>
            <person name="Shaw S."/>
            <person name="Blin K."/>
            <person name="Weber T."/>
        </authorList>
    </citation>
    <scope>NUCLEOTIDE SEQUENCE</scope>
    <source>
        <strain evidence="8">NBC_01482</strain>
    </source>
</reference>
<dbReference type="RefSeq" id="WP_329412247.1">
    <property type="nucleotide sequence ID" value="NZ_CP109441.1"/>
</dbReference>
<dbReference type="SUPFAM" id="SSF103473">
    <property type="entry name" value="MFS general substrate transporter"/>
    <property type="match status" value="1"/>
</dbReference>
<proteinExistence type="predicted"/>
<sequence length="426" mass="44246">MAQPSTLLRHPGFLQLWGARTVSIVGNRITELALPLTAIGLLGASAFEVGLLVAAQYVPYLIIGLPAGAWIDRLRRRPVMIVADAVRCCVLLVVPLTAVAGMLQLWVLFPVAVTVGVMGVFFELAAQSYLPTLIGTRHLVEGNTKMELSRTAGELTGPGIGGLLVQWLTAPFAILADAATFAISGLALLLIREKEPPPPPRKTDSSLIAEIRTGLRAVFANPLLRPLALTGALANLFGFSGVLQAVLVLYCVRELQFSPFMLGAVLAGGNAGFLIGALLNRRMTSRFGIGPVMAGSITATGAGVAILPLASGGPMAGVVVVIGLVLIGAGIAAFNINQVSLRQSVTRPELLGRMTATFRFVNWGAVPIGALLGGALAGVIGIRAVLLLAAAGSLIAAVPLLLSPIRVLWEMPQGALDPQPVPAPFS</sequence>
<dbReference type="CDD" id="cd06173">
    <property type="entry name" value="MFS_MefA_like"/>
    <property type="match status" value="1"/>
</dbReference>
<keyword evidence="9" id="KW-1185">Reference proteome</keyword>
<organism evidence="8 9">
    <name type="scientific">Nocardia vinacea</name>
    <dbReference type="NCBI Taxonomy" id="96468"/>
    <lineage>
        <taxon>Bacteria</taxon>
        <taxon>Bacillati</taxon>
        <taxon>Actinomycetota</taxon>
        <taxon>Actinomycetes</taxon>
        <taxon>Mycobacteriales</taxon>
        <taxon>Nocardiaceae</taxon>
        <taxon>Nocardia</taxon>
    </lineage>
</organism>
<feature type="transmembrane region" description="Helical" evidence="6">
    <location>
        <begin position="316"/>
        <end position="336"/>
    </location>
</feature>
<evidence type="ECO:0000256" key="5">
    <source>
        <dbReference type="ARBA" id="ARBA00023136"/>
    </source>
</evidence>
<evidence type="ECO:0000313" key="9">
    <source>
        <dbReference type="Proteomes" id="UP001432062"/>
    </source>
</evidence>
<dbReference type="Proteomes" id="UP001432062">
    <property type="component" value="Chromosome"/>
</dbReference>
<feature type="transmembrane region" description="Helical" evidence="6">
    <location>
        <begin position="256"/>
        <end position="279"/>
    </location>
</feature>
<gene>
    <name evidence="8" type="ORF">OG563_07200</name>
</gene>
<accession>A0ABZ1Z1K4</accession>
<evidence type="ECO:0000313" key="8">
    <source>
        <dbReference type="EMBL" id="WUV47990.1"/>
    </source>
</evidence>
<protein>
    <submittedName>
        <fullName evidence="8">MFS transporter</fullName>
    </submittedName>
</protein>
<keyword evidence="4 6" id="KW-1133">Transmembrane helix</keyword>
<evidence type="ECO:0000256" key="6">
    <source>
        <dbReference type="SAM" id="Phobius"/>
    </source>
</evidence>
<evidence type="ECO:0000256" key="1">
    <source>
        <dbReference type="ARBA" id="ARBA00004651"/>
    </source>
</evidence>
<dbReference type="InterPro" id="IPR020846">
    <property type="entry name" value="MFS_dom"/>
</dbReference>
<name>A0ABZ1Z1K4_9NOCA</name>
<evidence type="ECO:0000259" key="7">
    <source>
        <dbReference type="PROSITE" id="PS50850"/>
    </source>
</evidence>
<dbReference type="Gene3D" id="1.20.1250.20">
    <property type="entry name" value="MFS general substrate transporter like domains"/>
    <property type="match status" value="1"/>
</dbReference>
<feature type="transmembrane region" description="Helical" evidence="6">
    <location>
        <begin position="291"/>
        <end position="310"/>
    </location>
</feature>
<feature type="transmembrane region" description="Helical" evidence="6">
    <location>
        <begin position="357"/>
        <end position="376"/>
    </location>
</feature>
<keyword evidence="2" id="KW-1003">Cell membrane</keyword>
<dbReference type="PANTHER" id="PTHR23513:SF6">
    <property type="entry name" value="MAJOR FACILITATOR SUPERFAMILY ASSOCIATED DOMAIN-CONTAINING PROTEIN"/>
    <property type="match status" value="1"/>
</dbReference>